<accession>A0A9N9J940</accession>
<comment type="caution">
    <text evidence="1">The sequence shown here is derived from an EMBL/GenBank/DDBJ whole genome shotgun (WGS) entry which is preliminary data.</text>
</comment>
<reference evidence="1" key="1">
    <citation type="submission" date="2021-06" db="EMBL/GenBank/DDBJ databases">
        <authorList>
            <person name="Kallberg Y."/>
            <person name="Tangrot J."/>
            <person name="Rosling A."/>
        </authorList>
    </citation>
    <scope>NUCLEOTIDE SEQUENCE</scope>
    <source>
        <strain evidence="1">FL966</strain>
    </source>
</reference>
<proteinExistence type="predicted"/>
<dbReference type="Proteomes" id="UP000789759">
    <property type="component" value="Unassembled WGS sequence"/>
</dbReference>
<sequence length="106" mass="11928">MDFFRHPPVIVCGQPFHPDPRGLGVMIAPDVAVYPSNAFVSRPPTDLRPPYVFIPPSDVDGNSHARVICEVAIGQSIGRLKQKCFTWMQEQYVRAVISIKILDPRR</sequence>
<feature type="non-terminal residue" evidence="1">
    <location>
        <position position="106"/>
    </location>
</feature>
<evidence type="ECO:0000313" key="2">
    <source>
        <dbReference type="Proteomes" id="UP000789759"/>
    </source>
</evidence>
<dbReference type="EMBL" id="CAJVQA010021969">
    <property type="protein sequence ID" value="CAG8771431.1"/>
    <property type="molecule type" value="Genomic_DNA"/>
</dbReference>
<dbReference type="AlphaFoldDB" id="A0A9N9J940"/>
<gene>
    <name evidence="1" type="ORF">CPELLU_LOCUS15902</name>
</gene>
<organism evidence="1 2">
    <name type="scientific">Cetraspora pellucida</name>
    <dbReference type="NCBI Taxonomy" id="1433469"/>
    <lineage>
        <taxon>Eukaryota</taxon>
        <taxon>Fungi</taxon>
        <taxon>Fungi incertae sedis</taxon>
        <taxon>Mucoromycota</taxon>
        <taxon>Glomeromycotina</taxon>
        <taxon>Glomeromycetes</taxon>
        <taxon>Diversisporales</taxon>
        <taxon>Gigasporaceae</taxon>
        <taxon>Cetraspora</taxon>
    </lineage>
</organism>
<name>A0A9N9J940_9GLOM</name>
<evidence type="ECO:0000313" key="1">
    <source>
        <dbReference type="EMBL" id="CAG8771431.1"/>
    </source>
</evidence>
<dbReference type="OrthoDB" id="2431218at2759"/>
<keyword evidence="2" id="KW-1185">Reference proteome</keyword>
<protein>
    <submittedName>
        <fullName evidence="1">22438_t:CDS:1</fullName>
    </submittedName>
</protein>